<dbReference type="InterPro" id="IPR036935">
    <property type="entry name" value="Ribosomal_bL9_N_sf"/>
</dbReference>
<dbReference type="Gene3D" id="3.10.430.100">
    <property type="entry name" value="Ribosomal protein L9, C-terminal domain"/>
    <property type="match status" value="1"/>
</dbReference>
<reference evidence="11 12" key="1">
    <citation type="submission" date="2016-08" db="EMBL/GenBank/DDBJ databases">
        <title>Novel Firmicute Genomes.</title>
        <authorList>
            <person name="Poppleton D.I."/>
            <person name="Gribaldo S."/>
        </authorList>
    </citation>
    <scope>NUCLEOTIDE SEQUENCE [LARGE SCALE GENOMIC DNA]</scope>
    <source>
        <strain evidence="11 12">RAOx-1</strain>
    </source>
</reference>
<dbReference type="HAMAP" id="MF_00503">
    <property type="entry name" value="Ribosomal_bL9"/>
    <property type="match status" value="1"/>
</dbReference>
<accession>A0A419SGI2</accession>
<evidence type="ECO:0000256" key="4">
    <source>
        <dbReference type="ARBA" id="ARBA00022884"/>
    </source>
</evidence>
<evidence type="ECO:0000256" key="1">
    <source>
        <dbReference type="ARBA" id="ARBA00003058"/>
    </source>
</evidence>
<protein>
    <recommendedName>
        <fullName evidence="7 8">Large ribosomal subunit protein bL9</fullName>
    </recommendedName>
</protein>
<dbReference type="PROSITE" id="PS00651">
    <property type="entry name" value="RIBOSOMAL_L9"/>
    <property type="match status" value="1"/>
</dbReference>
<dbReference type="Pfam" id="PF01281">
    <property type="entry name" value="Ribosomal_L9_N"/>
    <property type="match status" value="1"/>
</dbReference>
<keyword evidence="5 8" id="KW-0689">Ribosomal protein</keyword>
<sequence>MKVILQKDVKGHGKKGELVEVSEGYARNFLLPRGLAVEATSGNLKSFKQRKKSEEKRKEEEKDQAIQLAEDLKELTIRIPAKTGEGGRLFGAVSSKQIADALKKENLKIDRRKLVLDEPIKTLGVTKVPVKLHPDVTGELNVHVVEEN</sequence>
<keyword evidence="4 8" id="KW-0694">RNA-binding</keyword>
<dbReference type="FunFam" id="3.40.5.10:FF:000002">
    <property type="entry name" value="50S ribosomal protein L9"/>
    <property type="match status" value="1"/>
</dbReference>
<comment type="function">
    <text evidence="1 8">Binds to the 23S rRNA.</text>
</comment>
<dbReference type="EMBL" id="MCHY01000009">
    <property type="protein sequence ID" value="RKD22893.1"/>
    <property type="molecule type" value="Genomic_DNA"/>
</dbReference>
<keyword evidence="6 8" id="KW-0687">Ribonucleoprotein</keyword>
<dbReference type="SUPFAM" id="SSF55658">
    <property type="entry name" value="L9 N-domain-like"/>
    <property type="match status" value="1"/>
</dbReference>
<keyword evidence="9" id="KW-0175">Coiled coil</keyword>
<dbReference type="PANTHER" id="PTHR21368">
    <property type="entry name" value="50S RIBOSOMAL PROTEIN L9"/>
    <property type="match status" value="1"/>
</dbReference>
<dbReference type="InterPro" id="IPR020070">
    <property type="entry name" value="Ribosomal_bL9_N"/>
</dbReference>
<feature type="coiled-coil region" evidence="9">
    <location>
        <begin position="44"/>
        <end position="78"/>
    </location>
</feature>
<dbReference type="GO" id="GO:0006412">
    <property type="term" value="P:translation"/>
    <property type="evidence" value="ECO:0007669"/>
    <property type="project" value="UniProtKB-UniRule"/>
</dbReference>
<dbReference type="Proteomes" id="UP000284219">
    <property type="component" value="Unassembled WGS sequence"/>
</dbReference>
<dbReference type="NCBIfam" id="TIGR00158">
    <property type="entry name" value="L9"/>
    <property type="match status" value="1"/>
</dbReference>
<dbReference type="GO" id="GO:0003735">
    <property type="term" value="F:structural constituent of ribosome"/>
    <property type="evidence" value="ECO:0007669"/>
    <property type="project" value="InterPro"/>
</dbReference>
<comment type="caution">
    <text evidence="11">The sequence shown here is derived from an EMBL/GenBank/DDBJ whole genome shotgun (WGS) entry which is preliminary data.</text>
</comment>
<evidence type="ECO:0000259" key="10">
    <source>
        <dbReference type="PROSITE" id="PS00651"/>
    </source>
</evidence>
<dbReference type="RefSeq" id="WP_120190383.1">
    <property type="nucleotide sequence ID" value="NZ_MCHY01000009.1"/>
</dbReference>
<evidence type="ECO:0000256" key="2">
    <source>
        <dbReference type="ARBA" id="ARBA00010605"/>
    </source>
</evidence>
<name>A0A419SGI2_9BACL</name>
<organism evidence="11 12">
    <name type="scientific">Ammoniphilus oxalaticus</name>
    <dbReference type="NCBI Taxonomy" id="66863"/>
    <lineage>
        <taxon>Bacteria</taxon>
        <taxon>Bacillati</taxon>
        <taxon>Bacillota</taxon>
        <taxon>Bacilli</taxon>
        <taxon>Bacillales</taxon>
        <taxon>Paenibacillaceae</taxon>
        <taxon>Aneurinibacillus group</taxon>
        <taxon>Ammoniphilus</taxon>
    </lineage>
</organism>
<dbReference type="AlphaFoldDB" id="A0A419SGI2"/>
<evidence type="ECO:0000256" key="7">
    <source>
        <dbReference type="ARBA" id="ARBA00035292"/>
    </source>
</evidence>
<dbReference type="InterPro" id="IPR020594">
    <property type="entry name" value="Ribosomal_bL9_bac/chp"/>
</dbReference>
<dbReference type="SUPFAM" id="SSF55653">
    <property type="entry name" value="Ribosomal protein L9 C-domain"/>
    <property type="match status" value="1"/>
</dbReference>
<dbReference type="InterPro" id="IPR020069">
    <property type="entry name" value="Ribosomal_bL9_C"/>
</dbReference>
<dbReference type="GO" id="GO:0019843">
    <property type="term" value="F:rRNA binding"/>
    <property type="evidence" value="ECO:0007669"/>
    <property type="project" value="UniProtKB-UniRule"/>
</dbReference>
<dbReference type="GO" id="GO:0005840">
    <property type="term" value="C:ribosome"/>
    <property type="evidence" value="ECO:0007669"/>
    <property type="project" value="UniProtKB-KW"/>
</dbReference>
<feature type="domain" description="Ribosomal protein L9" evidence="10">
    <location>
        <begin position="13"/>
        <end position="40"/>
    </location>
</feature>
<evidence type="ECO:0000256" key="8">
    <source>
        <dbReference type="HAMAP-Rule" id="MF_00503"/>
    </source>
</evidence>
<dbReference type="InterPro" id="IPR036791">
    <property type="entry name" value="Ribosomal_bL9_C_sf"/>
</dbReference>
<proteinExistence type="inferred from homology"/>
<evidence type="ECO:0000313" key="11">
    <source>
        <dbReference type="EMBL" id="RKD22893.1"/>
    </source>
</evidence>
<dbReference type="OrthoDB" id="9788336at2"/>
<evidence type="ECO:0000256" key="6">
    <source>
        <dbReference type="ARBA" id="ARBA00023274"/>
    </source>
</evidence>
<evidence type="ECO:0000256" key="3">
    <source>
        <dbReference type="ARBA" id="ARBA00022730"/>
    </source>
</evidence>
<dbReference type="FunFam" id="3.10.430.100:FF:000002">
    <property type="entry name" value="50S ribosomal protein L9"/>
    <property type="match status" value="1"/>
</dbReference>
<evidence type="ECO:0000256" key="9">
    <source>
        <dbReference type="SAM" id="Coils"/>
    </source>
</evidence>
<dbReference type="Pfam" id="PF03948">
    <property type="entry name" value="Ribosomal_L9_C"/>
    <property type="match status" value="1"/>
</dbReference>
<dbReference type="InterPro" id="IPR000244">
    <property type="entry name" value="Ribosomal_bL9"/>
</dbReference>
<dbReference type="InterPro" id="IPR009027">
    <property type="entry name" value="Ribosomal_bL9/RNase_H1_N"/>
</dbReference>
<gene>
    <name evidence="8" type="primary">rplI</name>
    <name evidence="11" type="ORF">BEP19_11700</name>
</gene>
<dbReference type="GO" id="GO:1990904">
    <property type="term" value="C:ribonucleoprotein complex"/>
    <property type="evidence" value="ECO:0007669"/>
    <property type="project" value="UniProtKB-KW"/>
</dbReference>
<evidence type="ECO:0000313" key="12">
    <source>
        <dbReference type="Proteomes" id="UP000284219"/>
    </source>
</evidence>
<comment type="similarity">
    <text evidence="2 8">Belongs to the bacterial ribosomal protein bL9 family.</text>
</comment>
<keyword evidence="3 8" id="KW-0699">rRNA-binding</keyword>
<keyword evidence="12" id="KW-1185">Reference proteome</keyword>
<evidence type="ECO:0000256" key="5">
    <source>
        <dbReference type="ARBA" id="ARBA00022980"/>
    </source>
</evidence>
<dbReference type="Gene3D" id="3.40.5.10">
    <property type="entry name" value="Ribosomal protein L9, N-terminal domain"/>
    <property type="match status" value="1"/>
</dbReference>